<dbReference type="KEGG" id="dci:113470227"/>
<dbReference type="PANTHER" id="PTHR35450">
    <property type="entry name" value="REVERSE TRANSCRIPTASE DOMAIN-CONTAINING PROTEIN"/>
    <property type="match status" value="1"/>
</dbReference>
<gene>
    <name evidence="2" type="primary">LOC113470227</name>
</gene>
<protein>
    <submittedName>
        <fullName evidence="2">Uncharacterized protein LOC113470227</fullName>
    </submittedName>
</protein>
<evidence type="ECO:0000313" key="2">
    <source>
        <dbReference type="RefSeq" id="XP_026684295.1"/>
    </source>
</evidence>
<evidence type="ECO:0000313" key="1">
    <source>
        <dbReference type="Proteomes" id="UP000079169"/>
    </source>
</evidence>
<organism evidence="1 2">
    <name type="scientific">Diaphorina citri</name>
    <name type="common">Asian citrus psyllid</name>
    <dbReference type="NCBI Taxonomy" id="121845"/>
    <lineage>
        <taxon>Eukaryota</taxon>
        <taxon>Metazoa</taxon>
        <taxon>Ecdysozoa</taxon>
        <taxon>Arthropoda</taxon>
        <taxon>Hexapoda</taxon>
        <taxon>Insecta</taxon>
        <taxon>Pterygota</taxon>
        <taxon>Neoptera</taxon>
        <taxon>Paraneoptera</taxon>
        <taxon>Hemiptera</taxon>
        <taxon>Sternorrhyncha</taxon>
        <taxon>Psylloidea</taxon>
        <taxon>Psyllidae</taxon>
        <taxon>Diaphorininae</taxon>
        <taxon>Diaphorina</taxon>
    </lineage>
</organism>
<proteinExistence type="predicted"/>
<dbReference type="PANTHER" id="PTHR35450:SF2">
    <property type="entry name" value="REVERSE TRANSCRIPTASE DOMAIN-CONTAINING PROTEIN"/>
    <property type="match status" value="1"/>
</dbReference>
<keyword evidence="1" id="KW-1185">Reference proteome</keyword>
<dbReference type="Proteomes" id="UP000079169">
    <property type="component" value="Unplaced"/>
</dbReference>
<accession>A0A3Q0JC50</accession>
<name>A0A3Q0JC50_DIACI</name>
<dbReference type="PaxDb" id="121845-A0A3Q0JC50"/>
<sequence length="183" mass="21500">MSVHTEHNLLSNRPDILFINKKEKKAAIIDVKIPMDDNIHIAYTEKLMKYDDLKRQMKNMYQLDEVTVLPIIITTNGLVHKYTKINIEKLNIKNPSAINYHQESTDVKTAMLLPIELSSSRKLNETLDIRRNLWDRYPKDPVEDQSKEYCVVFQVIKISRACKKESHFSDMREGKLQKKFPVL</sequence>
<dbReference type="GeneID" id="113470227"/>
<dbReference type="AlphaFoldDB" id="A0A3Q0JC50"/>
<reference evidence="2" key="1">
    <citation type="submission" date="2025-08" db="UniProtKB">
        <authorList>
            <consortium name="RefSeq"/>
        </authorList>
    </citation>
    <scope>IDENTIFICATION</scope>
</reference>
<dbReference type="RefSeq" id="XP_026684295.1">
    <property type="nucleotide sequence ID" value="XM_026828494.1"/>
</dbReference>